<dbReference type="AlphaFoldDB" id="A0A6G1GXH1"/>
<reference evidence="2" key="1">
    <citation type="journal article" date="2020" name="Stud. Mycol.">
        <title>101 Dothideomycetes genomes: a test case for predicting lifestyles and emergence of pathogens.</title>
        <authorList>
            <person name="Haridas S."/>
            <person name="Albert R."/>
            <person name="Binder M."/>
            <person name="Bloem J."/>
            <person name="Labutti K."/>
            <person name="Salamov A."/>
            <person name="Andreopoulos B."/>
            <person name="Baker S."/>
            <person name="Barry K."/>
            <person name="Bills G."/>
            <person name="Bluhm B."/>
            <person name="Cannon C."/>
            <person name="Castanera R."/>
            <person name="Culley D."/>
            <person name="Daum C."/>
            <person name="Ezra D."/>
            <person name="Gonzalez J."/>
            <person name="Henrissat B."/>
            <person name="Kuo A."/>
            <person name="Liang C."/>
            <person name="Lipzen A."/>
            <person name="Lutzoni F."/>
            <person name="Magnuson J."/>
            <person name="Mondo S."/>
            <person name="Nolan M."/>
            <person name="Ohm R."/>
            <person name="Pangilinan J."/>
            <person name="Park H.-J."/>
            <person name="Ramirez L."/>
            <person name="Alfaro M."/>
            <person name="Sun H."/>
            <person name="Tritt A."/>
            <person name="Yoshinaga Y."/>
            <person name="Zwiers L.-H."/>
            <person name="Turgeon B."/>
            <person name="Goodwin S."/>
            <person name="Spatafora J."/>
            <person name="Crous P."/>
            <person name="Grigoriev I."/>
        </authorList>
    </citation>
    <scope>NUCLEOTIDE SEQUENCE</scope>
    <source>
        <strain evidence="2">CBS 113979</strain>
    </source>
</reference>
<name>A0A6G1GXH1_9PEZI</name>
<gene>
    <name evidence="2" type="ORF">K402DRAFT_109028</name>
</gene>
<dbReference type="Proteomes" id="UP000800041">
    <property type="component" value="Unassembled WGS sequence"/>
</dbReference>
<sequence>MMKIRKRENGDREEVRFRQELIPHGPRLSTSWSSLPLASCIPTVTTFDCFFSYVLDTGTEGRSTAFHQRCACGRFESAGREGVYGMECWAWSPACAWLLHLSSVEWIGWSTAWGLIQLSLLLLSFFASVGASVAYLLVGTGVVSRLEP</sequence>
<keyword evidence="3" id="KW-1185">Reference proteome</keyword>
<protein>
    <submittedName>
        <fullName evidence="2">Uncharacterized protein</fullName>
    </submittedName>
</protein>
<feature type="transmembrane region" description="Helical" evidence="1">
    <location>
        <begin position="115"/>
        <end position="138"/>
    </location>
</feature>
<proteinExistence type="predicted"/>
<evidence type="ECO:0000313" key="3">
    <source>
        <dbReference type="Proteomes" id="UP000800041"/>
    </source>
</evidence>
<accession>A0A6G1GXH1</accession>
<keyword evidence="1" id="KW-1133">Transmembrane helix</keyword>
<evidence type="ECO:0000256" key="1">
    <source>
        <dbReference type="SAM" id="Phobius"/>
    </source>
</evidence>
<keyword evidence="1" id="KW-0812">Transmembrane</keyword>
<organism evidence="2 3">
    <name type="scientific">Aulographum hederae CBS 113979</name>
    <dbReference type="NCBI Taxonomy" id="1176131"/>
    <lineage>
        <taxon>Eukaryota</taxon>
        <taxon>Fungi</taxon>
        <taxon>Dikarya</taxon>
        <taxon>Ascomycota</taxon>
        <taxon>Pezizomycotina</taxon>
        <taxon>Dothideomycetes</taxon>
        <taxon>Pleosporomycetidae</taxon>
        <taxon>Aulographales</taxon>
        <taxon>Aulographaceae</taxon>
    </lineage>
</organism>
<dbReference type="EMBL" id="ML977162">
    <property type="protein sequence ID" value="KAF1985428.1"/>
    <property type="molecule type" value="Genomic_DNA"/>
</dbReference>
<keyword evidence="1" id="KW-0472">Membrane</keyword>
<evidence type="ECO:0000313" key="2">
    <source>
        <dbReference type="EMBL" id="KAF1985428.1"/>
    </source>
</evidence>